<organism evidence="1 2">
    <name type="scientific">Pseudotabrizicola alkalilacus</name>
    <dbReference type="NCBI Taxonomy" id="2305252"/>
    <lineage>
        <taxon>Bacteria</taxon>
        <taxon>Pseudomonadati</taxon>
        <taxon>Pseudomonadota</taxon>
        <taxon>Alphaproteobacteria</taxon>
        <taxon>Rhodobacterales</taxon>
        <taxon>Paracoccaceae</taxon>
        <taxon>Pseudotabrizicola</taxon>
    </lineage>
</organism>
<reference evidence="1 2" key="1">
    <citation type="submission" date="2018-08" db="EMBL/GenBank/DDBJ databases">
        <title>Flavobacterium tibetense sp. nov., isolated from a wetland YonghuCo on Tibetan Plateau.</title>
        <authorList>
            <person name="Phurbu D."/>
            <person name="Lu H."/>
            <person name="Xing P."/>
        </authorList>
    </citation>
    <scope>NUCLEOTIDE SEQUENCE [LARGE SCALE GENOMIC DNA]</scope>
    <source>
        <strain evidence="1 2">DJC</strain>
    </source>
</reference>
<proteinExistence type="predicted"/>
<sequence length="194" mass="22472">MDYIVVLTDPTISKLKITDLDIGELLGTKSHSVINFIKRRHFEFNLYDKAIDDGKLRALSIWDIVVGIISVYYLVFDADDVEFISDSIRTVVHLIDSDYELEVIYSFVKFINVPLDRLQHRRSILLQEEGMDFEELLFSCFKAIQRYYLCSFCSTSNSSRKVDMGLGSIFGGQFKMHLKVYKHYLAISSSDPRK</sequence>
<dbReference type="EMBL" id="QWEY01000033">
    <property type="protein sequence ID" value="RGP35096.1"/>
    <property type="molecule type" value="Genomic_DNA"/>
</dbReference>
<comment type="caution">
    <text evidence="1">The sequence shown here is derived from an EMBL/GenBank/DDBJ whole genome shotgun (WGS) entry which is preliminary data.</text>
</comment>
<dbReference type="Proteomes" id="UP000284547">
    <property type="component" value="Unassembled WGS sequence"/>
</dbReference>
<keyword evidence="2" id="KW-1185">Reference proteome</keyword>
<evidence type="ECO:0000313" key="2">
    <source>
        <dbReference type="Proteomes" id="UP000284547"/>
    </source>
</evidence>
<dbReference type="AlphaFoldDB" id="A0A411YW85"/>
<accession>A0A411YW85</accession>
<evidence type="ECO:0000313" key="1">
    <source>
        <dbReference type="EMBL" id="RGP35096.1"/>
    </source>
</evidence>
<name>A0A411YW85_9RHOB</name>
<protein>
    <submittedName>
        <fullName evidence="1">Uncharacterized protein</fullName>
    </submittedName>
</protein>
<gene>
    <name evidence="1" type="ORF">D1012_21905</name>
</gene>